<proteinExistence type="inferred from homology"/>
<keyword evidence="9" id="KW-0234">DNA repair</keyword>
<dbReference type="PANTHER" id="PTHR47707">
    <property type="entry name" value="8-OXO-DGTP DIPHOSPHATASE"/>
    <property type="match status" value="1"/>
</dbReference>
<evidence type="ECO:0000256" key="4">
    <source>
        <dbReference type="ARBA" id="ARBA00022705"/>
    </source>
</evidence>
<dbReference type="EMBL" id="JAMXQU010000002">
    <property type="protein sequence ID" value="MCO6159179.1"/>
    <property type="molecule type" value="Genomic_DNA"/>
</dbReference>
<dbReference type="InterPro" id="IPR016181">
    <property type="entry name" value="Acyl_CoA_acyltransferase"/>
</dbReference>
<dbReference type="InterPro" id="IPR000086">
    <property type="entry name" value="NUDIX_hydrolase_dom"/>
</dbReference>
<dbReference type="Proteomes" id="UP001523401">
    <property type="component" value="Unassembled WGS sequence"/>
</dbReference>
<dbReference type="InterPro" id="IPR020476">
    <property type="entry name" value="Nudix_hydrolase"/>
</dbReference>
<comment type="similarity">
    <text evidence="2">Belongs to the Nudix hydrolase family.</text>
</comment>
<dbReference type="SUPFAM" id="SSF55729">
    <property type="entry name" value="Acyl-CoA N-acyltransferases (Nat)"/>
    <property type="match status" value="1"/>
</dbReference>
<evidence type="ECO:0000256" key="16">
    <source>
        <dbReference type="ARBA" id="ARBA00042798"/>
    </source>
</evidence>
<dbReference type="PRINTS" id="PR00502">
    <property type="entry name" value="NUDIXFAMILY"/>
</dbReference>
<keyword evidence="7" id="KW-0378">Hydrolase</keyword>
<gene>
    <name evidence="20" type="ORF">NF685_03930</name>
</gene>
<dbReference type="EC" id="3.6.1.55" evidence="12"/>
<keyword evidence="21" id="KW-1185">Reference proteome</keyword>
<dbReference type="Gene3D" id="3.40.630.30">
    <property type="match status" value="1"/>
</dbReference>
<evidence type="ECO:0000256" key="17">
    <source>
        <dbReference type="SAM" id="MobiDB-lite"/>
    </source>
</evidence>
<sequence>MALTLSVPPYTLRPLRLPDGADVHRLVNDWSVVRMLSHLPFPYPRELADQWIASTIERQTAGKAWHFAICEGETLIGCIGLSIGHSGDSLKGQTARIGYWVGRPYWRRGIARACVGHVVRWAFDTLSVAEIVADVAEDNLASLALLDRLGFTHAGATRVPFLSRGQDPYPVLTYRLDRSACPPAEETVDPPQETIRPESAAPERPAISQPASRILLIVAGVLVDREQRILLARRPPGKPMAGLWEFPGGKVESHESPEQALIRELDEELGIDIAAGCIAPFTFVSENIGARHLLMPLYLCTRWRGTPLPKEGQELAWVKAGKLGDYPMPAPDRPLVPLLRELFPE</sequence>
<keyword evidence="6" id="KW-0227">DNA damage</keyword>
<dbReference type="SUPFAM" id="SSF55811">
    <property type="entry name" value="Nudix"/>
    <property type="match status" value="1"/>
</dbReference>
<reference evidence="20 21" key="1">
    <citation type="submission" date="2022-06" db="EMBL/GenBank/DDBJ databases">
        <title>Whole-genome of Asaia lannensis strain LMG 27011T.</title>
        <authorList>
            <person name="Sombolestani A."/>
        </authorList>
    </citation>
    <scope>NUCLEOTIDE SEQUENCE [LARGE SCALE GENOMIC DNA]</scope>
    <source>
        <strain evidence="20 21">NBRC 102526</strain>
    </source>
</reference>
<dbReference type="InterPro" id="IPR047127">
    <property type="entry name" value="MutT-like"/>
</dbReference>
<evidence type="ECO:0000256" key="1">
    <source>
        <dbReference type="ARBA" id="ARBA00001946"/>
    </source>
</evidence>
<dbReference type="InterPro" id="IPR020084">
    <property type="entry name" value="NUDIX_hydrolase_CS"/>
</dbReference>
<evidence type="ECO:0000256" key="12">
    <source>
        <dbReference type="ARBA" id="ARBA00038905"/>
    </source>
</evidence>
<dbReference type="InterPro" id="IPR015797">
    <property type="entry name" value="NUDIX_hydrolase-like_dom_sf"/>
</dbReference>
<keyword evidence="5" id="KW-0479">Metal-binding</keyword>
<evidence type="ECO:0000256" key="6">
    <source>
        <dbReference type="ARBA" id="ARBA00022763"/>
    </source>
</evidence>
<evidence type="ECO:0000313" key="21">
    <source>
        <dbReference type="Proteomes" id="UP001523401"/>
    </source>
</evidence>
<evidence type="ECO:0000256" key="11">
    <source>
        <dbReference type="ARBA" id="ARBA00036904"/>
    </source>
</evidence>
<feature type="domain" description="N-acetyltransferase" evidence="18">
    <location>
        <begin position="10"/>
        <end position="177"/>
    </location>
</feature>
<dbReference type="PROSITE" id="PS51462">
    <property type="entry name" value="NUDIX"/>
    <property type="match status" value="1"/>
</dbReference>
<dbReference type="Pfam" id="PF14815">
    <property type="entry name" value="NUDIX_4"/>
    <property type="match status" value="1"/>
</dbReference>
<name>A0ABT1CGQ1_9PROT</name>
<comment type="caution">
    <text evidence="20">The sequence shown here is derived from an EMBL/GenBank/DDBJ whole genome shotgun (WGS) entry which is preliminary data.</text>
</comment>
<evidence type="ECO:0000256" key="14">
    <source>
        <dbReference type="ARBA" id="ARBA00041592"/>
    </source>
</evidence>
<feature type="region of interest" description="Disordered" evidence="17">
    <location>
        <begin position="182"/>
        <end position="206"/>
    </location>
</feature>
<dbReference type="Pfam" id="PF13302">
    <property type="entry name" value="Acetyltransf_3"/>
    <property type="match status" value="1"/>
</dbReference>
<comment type="catalytic activity">
    <reaction evidence="11">
        <text>8-oxo-GTP + H2O = 8-oxo-GMP + diphosphate + H(+)</text>
        <dbReference type="Rhea" id="RHEA:67616"/>
        <dbReference type="ChEBI" id="CHEBI:15377"/>
        <dbReference type="ChEBI" id="CHEBI:15378"/>
        <dbReference type="ChEBI" id="CHEBI:33019"/>
        <dbReference type="ChEBI" id="CHEBI:143553"/>
        <dbReference type="ChEBI" id="CHEBI:145694"/>
    </reaction>
</comment>
<evidence type="ECO:0000256" key="7">
    <source>
        <dbReference type="ARBA" id="ARBA00022801"/>
    </source>
</evidence>
<accession>A0ABT1CGQ1</accession>
<dbReference type="PROSITE" id="PS00893">
    <property type="entry name" value="NUDIX_BOX"/>
    <property type="match status" value="1"/>
</dbReference>
<evidence type="ECO:0000256" key="9">
    <source>
        <dbReference type="ARBA" id="ARBA00023204"/>
    </source>
</evidence>
<keyword evidence="3" id="KW-0515">Mutator protein</keyword>
<evidence type="ECO:0000256" key="10">
    <source>
        <dbReference type="ARBA" id="ARBA00035861"/>
    </source>
</evidence>
<keyword evidence="8" id="KW-0460">Magnesium</keyword>
<dbReference type="CDD" id="cd04301">
    <property type="entry name" value="NAT_SF"/>
    <property type="match status" value="1"/>
</dbReference>
<keyword evidence="4" id="KW-0235">DNA replication</keyword>
<feature type="domain" description="Nudix hydrolase" evidence="19">
    <location>
        <begin position="212"/>
        <end position="341"/>
    </location>
</feature>
<dbReference type="PROSITE" id="PS51186">
    <property type="entry name" value="GNAT"/>
    <property type="match status" value="1"/>
</dbReference>
<dbReference type="Gene3D" id="3.90.79.10">
    <property type="entry name" value="Nucleoside Triphosphate Pyrophosphohydrolase"/>
    <property type="match status" value="1"/>
</dbReference>
<evidence type="ECO:0000259" key="18">
    <source>
        <dbReference type="PROSITE" id="PS51186"/>
    </source>
</evidence>
<dbReference type="InterPro" id="IPR029119">
    <property type="entry name" value="MutY_C"/>
</dbReference>
<evidence type="ECO:0000256" key="8">
    <source>
        <dbReference type="ARBA" id="ARBA00022842"/>
    </source>
</evidence>
<protein>
    <recommendedName>
        <fullName evidence="13">8-oxo-dGTP diphosphatase</fullName>
        <ecNumber evidence="12">3.6.1.55</ecNumber>
    </recommendedName>
    <alternativeName>
        <fullName evidence="16">7,8-dihydro-8-oxoguanine-triphosphatase</fullName>
    </alternativeName>
    <alternativeName>
        <fullName evidence="15">Mutator protein MutT</fullName>
    </alternativeName>
    <alternativeName>
        <fullName evidence="14">dGTP pyrophosphohydrolase</fullName>
    </alternativeName>
</protein>
<comment type="cofactor">
    <cofactor evidence="1">
        <name>Mg(2+)</name>
        <dbReference type="ChEBI" id="CHEBI:18420"/>
    </cofactor>
</comment>
<comment type="catalytic activity">
    <reaction evidence="10">
        <text>8-oxo-dGTP + H2O = 8-oxo-dGMP + diphosphate + H(+)</text>
        <dbReference type="Rhea" id="RHEA:31575"/>
        <dbReference type="ChEBI" id="CHEBI:15377"/>
        <dbReference type="ChEBI" id="CHEBI:15378"/>
        <dbReference type="ChEBI" id="CHEBI:33019"/>
        <dbReference type="ChEBI" id="CHEBI:63224"/>
        <dbReference type="ChEBI" id="CHEBI:77896"/>
        <dbReference type="EC" id="3.6.1.55"/>
    </reaction>
</comment>
<evidence type="ECO:0000256" key="15">
    <source>
        <dbReference type="ARBA" id="ARBA00041979"/>
    </source>
</evidence>
<dbReference type="RefSeq" id="WP_252848673.1">
    <property type="nucleotide sequence ID" value="NZ_BAPW01000012.1"/>
</dbReference>
<evidence type="ECO:0000256" key="13">
    <source>
        <dbReference type="ARBA" id="ARBA00040794"/>
    </source>
</evidence>
<evidence type="ECO:0000256" key="3">
    <source>
        <dbReference type="ARBA" id="ARBA00022457"/>
    </source>
</evidence>
<dbReference type="CDD" id="cd03425">
    <property type="entry name" value="NUDIX_MutT_NudA_like"/>
    <property type="match status" value="1"/>
</dbReference>
<evidence type="ECO:0000313" key="20">
    <source>
        <dbReference type="EMBL" id="MCO6159179.1"/>
    </source>
</evidence>
<evidence type="ECO:0000256" key="5">
    <source>
        <dbReference type="ARBA" id="ARBA00022723"/>
    </source>
</evidence>
<evidence type="ECO:0000259" key="19">
    <source>
        <dbReference type="PROSITE" id="PS51462"/>
    </source>
</evidence>
<evidence type="ECO:0000256" key="2">
    <source>
        <dbReference type="ARBA" id="ARBA00005582"/>
    </source>
</evidence>
<dbReference type="InterPro" id="IPR000182">
    <property type="entry name" value="GNAT_dom"/>
</dbReference>
<organism evidence="20 21">
    <name type="scientific">Asaia lannensis NBRC 102526</name>
    <dbReference type="NCBI Taxonomy" id="1307926"/>
    <lineage>
        <taxon>Bacteria</taxon>
        <taxon>Pseudomonadati</taxon>
        <taxon>Pseudomonadota</taxon>
        <taxon>Alphaproteobacteria</taxon>
        <taxon>Acetobacterales</taxon>
        <taxon>Acetobacteraceae</taxon>
        <taxon>Asaia</taxon>
    </lineage>
</organism>
<dbReference type="PANTHER" id="PTHR47707:SF1">
    <property type="entry name" value="NUDIX HYDROLASE FAMILY PROTEIN"/>
    <property type="match status" value="1"/>
</dbReference>